<dbReference type="PANTHER" id="PTHR20870">
    <property type="entry name" value="BARDET-BIEDL SYNDROME 1 PROTEIN"/>
    <property type="match status" value="1"/>
</dbReference>
<accession>A0A8S1FFR6</accession>
<dbReference type="OrthoDB" id="10259809at2759"/>
<keyword evidence="4" id="KW-1185">Reference proteome</keyword>
<feature type="domain" description="Bardet-Biedl syndrome 1 protein GAE" evidence="2">
    <location>
        <begin position="469"/>
        <end position="570"/>
    </location>
</feature>
<dbReference type="Proteomes" id="UP000494206">
    <property type="component" value="Unassembled WGS sequence"/>
</dbReference>
<sequence length="574" mass="64401">MENFKSKWTAAVNLTNCEIHCASTCVALGDLFSDGDSKLIVAHGGHRGLNMKLKVFKGVAPFAESSLADMPTAIIHFINELSSLPSIAVAAGPSLLIYKNLKPFYKFTVPSSPVNAVEQQAWQAAGSKQIGHDELITVLGNLANEISFTSLSPLSQTLLLTPASDRQFLIERYIHKPISNSASITCVAKMEKSSAEVIDVLLIGTEHNALHIIDSQAFTILSTCILPSVPVSICTHGTYEVDYRLFVLTRDSRIFSIRREQKTADKPIITSPELITSFVRLKKFIAIATSDNRICFYTFKGKKMNQVKCEKKIRLLERFEYKQKQYAAVIAMFDNELRLYDEGYMLDILKFDKTLSWIKFGNYGREEGALVICFKDGSVCVRMFRRLANFDEKMDFNPRPPVHSIKLQIPKKTKVFIDQTVREKDNAGKINQAYQKDLFLLRCRIAEVFSDLTASAHSVVSNNAQIPIDISVDIHGFGPSFRMTIYVVSSAKTNLYNMWLSAVCDPGMYNFDSPLIPVSFLSPGHKYSYTTLLTCKDPEKATQEEIRVILVHQDRPTPIVTALIKMPISEFAID</sequence>
<dbReference type="GO" id="GO:0034464">
    <property type="term" value="C:BBSome"/>
    <property type="evidence" value="ECO:0007669"/>
    <property type="project" value="InterPro"/>
</dbReference>
<reference evidence="3 4" key="1">
    <citation type="submission" date="2020-04" db="EMBL/GenBank/DDBJ databases">
        <authorList>
            <person name="Laetsch R D."/>
            <person name="Stevens L."/>
            <person name="Kumar S."/>
            <person name="Blaxter L. M."/>
        </authorList>
    </citation>
    <scope>NUCLEOTIDE SEQUENCE [LARGE SCALE GENOMIC DNA]</scope>
</reference>
<dbReference type="SUPFAM" id="SSF50978">
    <property type="entry name" value="WD40 repeat-like"/>
    <property type="match status" value="1"/>
</dbReference>
<name>A0A8S1FFR6_9PELO</name>
<dbReference type="GO" id="GO:0005930">
    <property type="term" value="C:axoneme"/>
    <property type="evidence" value="ECO:0007669"/>
    <property type="project" value="TreeGrafter"/>
</dbReference>
<dbReference type="GO" id="GO:1905515">
    <property type="term" value="P:non-motile cilium assembly"/>
    <property type="evidence" value="ECO:0007669"/>
    <property type="project" value="InterPro"/>
</dbReference>
<evidence type="ECO:0000313" key="3">
    <source>
        <dbReference type="EMBL" id="CAB3410751.1"/>
    </source>
</evidence>
<gene>
    <name evidence="3" type="ORF">CBOVIS_LOCUS12227</name>
</gene>
<feature type="domain" description="Bardet-Biedl syndrome 1 N-terminal" evidence="1">
    <location>
        <begin position="8"/>
        <end position="258"/>
    </location>
</feature>
<dbReference type="GO" id="GO:0005813">
    <property type="term" value="C:centrosome"/>
    <property type="evidence" value="ECO:0007669"/>
    <property type="project" value="TreeGrafter"/>
</dbReference>
<dbReference type="GO" id="GO:0061512">
    <property type="term" value="P:protein localization to cilium"/>
    <property type="evidence" value="ECO:0007669"/>
    <property type="project" value="TreeGrafter"/>
</dbReference>
<evidence type="ECO:0008006" key="5">
    <source>
        <dbReference type="Google" id="ProtNLM"/>
    </source>
</evidence>
<dbReference type="InterPro" id="IPR056419">
    <property type="entry name" value="GAE_BBS1"/>
</dbReference>
<dbReference type="Pfam" id="PF14779">
    <property type="entry name" value="BBS1"/>
    <property type="match status" value="1"/>
</dbReference>
<comment type="caution">
    <text evidence="3">The sequence shown here is derived from an EMBL/GenBank/DDBJ whole genome shotgun (WGS) entry which is preliminary data.</text>
</comment>
<evidence type="ECO:0000259" key="1">
    <source>
        <dbReference type="Pfam" id="PF14779"/>
    </source>
</evidence>
<organism evidence="3 4">
    <name type="scientific">Caenorhabditis bovis</name>
    <dbReference type="NCBI Taxonomy" id="2654633"/>
    <lineage>
        <taxon>Eukaryota</taxon>
        <taxon>Metazoa</taxon>
        <taxon>Ecdysozoa</taxon>
        <taxon>Nematoda</taxon>
        <taxon>Chromadorea</taxon>
        <taxon>Rhabditida</taxon>
        <taxon>Rhabditina</taxon>
        <taxon>Rhabditomorpha</taxon>
        <taxon>Rhabditoidea</taxon>
        <taxon>Rhabditidae</taxon>
        <taxon>Peloderinae</taxon>
        <taxon>Caenorhabditis</taxon>
    </lineage>
</organism>
<dbReference type="GO" id="GO:0005119">
    <property type="term" value="F:smoothened binding"/>
    <property type="evidence" value="ECO:0007669"/>
    <property type="project" value="TreeGrafter"/>
</dbReference>
<dbReference type="InterPro" id="IPR036322">
    <property type="entry name" value="WD40_repeat_dom_sf"/>
</dbReference>
<dbReference type="PANTHER" id="PTHR20870:SF0">
    <property type="entry name" value="BARDET-BIEDL SYNDROME 1 PROTEIN"/>
    <property type="match status" value="1"/>
</dbReference>
<dbReference type="InterPro" id="IPR032728">
    <property type="entry name" value="BBS1_N"/>
</dbReference>
<evidence type="ECO:0000259" key="2">
    <source>
        <dbReference type="Pfam" id="PF23304"/>
    </source>
</evidence>
<proteinExistence type="predicted"/>
<protein>
    <recommendedName>
        <fullName evidence="5">Bardet-Biedl syndrome 1 N-terminal domain-containing protein</fullName>
    </recommendedName>
</protein>
<dbReference type="InterPro" id="IPR028784">
    <property type="entry name" value="BBS1"/>
</dbReference>
<dbReference type="AlphaFoldDB" id="A0A8S1FFR6"/>
<dbReference type="Pfam" id="PF23304">
    <property type="entry name" value="GAE_BBS1"/>
    <property type="match status" value="1"/>
</dbReference>
<evidence type="ECO:0000313" key="4">
    <source>
        <dbReference type="Proteomes" id="UP000494206"/>
    </source>
</evidence>
<dbReference type="EMBL" id="CADEPM010000011">
    <property type="protein sequence ID" value="CAB3410751.1"/>
    <property type="molecule type" value="Genomic_DNA"/>
</dbReference>
<dbReference type="GO" id="GO:0005113">
    <property type="term" value="F:patched binding"/>
    <property type="evidence" value="ECO:0007669"/>
    <property type="project" value="TreeGrafter"/>
</dbReference>